<evidence type="ECO:0000256" key="1">
    <source>
        <dbReference type="SAM" id="Phobius"/>
    </source>
</evidence>
<accession>A0A816SCS4</accession>
<dbReference type="Proteomes" id="UP001295469">
    <property type="component" value="Chromosome A06"/>
</dbReference>
<name>A0A816SCS4_BRANA</name>
<keyword evidence="1" id="KW-1133">Transmembrane helix</keyword>
<protein>
    <submittedName>
        <fullName evidence="2">(rape) hypothetical protein</fullName>
    </submittedName>
</protein>
<dbReference type="AlphaFoldDB" id="A0A816SCS4"/>
<evidence type="ECO:0000313" key="2">
    <source>
        <dbReference type="EMBL" id="CAF2084103.1"/>
    </source>
</evidence>
<gene>
    <name evidence="2" type="ORF">DARMORV10_A06P14870.1</name>
</gene>
<reference evidence="2" key="1">
    <citation type="submission" date="2021-01" db="EMBL/GenBank/DDBJ databases">
        <authorList>
            <consortium name="Genoscope - CEA"/>
            <person name="William W."/>
        </authorList>
    </citation>
    <scope>NUCLEOTIDE SEQUENCE</scope>
</reference>
<keyword evidence="1" id="KW-0812">Transmembrane</keyword>
<sequence>MVLDETEDSVDFDFLIRGLCFFFVCIRYYPNAVCFIYF</sequence>
<proteinExistence type="predicted"/>
<keyword evidence="1" id="KW-0472">Membrane</keyword>
<organism evidence="2">
    <name type="scientific">Brassica napus</name>
    <name type="common">Rape</name>
    <dbReference type="NCBI Taxonomy" id="3708"/>
    <lineage>
        <taxon>Eukaryota</taxon>
        <taxon>Viridiplantae</taxon>
        <taxon>Streptophyta</taxon>
        <taxon>Embryophyta</taxon>
        <taxon>Tracheophyta</taxon>
        <taxon>Spermatophyta</taxon>
        <taxon>Magnoliopsida</taxon>
        <taxon>eudicotyledons</taxon>
        <taxon>Gunneridae</taxon>
        <taxon>Pentapetalae</taxon>
        <taxon>rosids</taxon>
        <taxon>malvids</taxon>
        <taxon>Brassicales</taxon>
        <taxon>Brassicaceae</taxon>
        <taxon>Brassiceae</taxon>
        <taxon>Brassica</taxon>
    </lineage>
</organism>
<feature type="transmembrane region" description="Helical" evidence="1">
    <location>
        <begin position="14"/>
        <end position="37"/>
    </location>
</feature>
<dbReference type="EMBL" id="HG994360">
    <property type="protein sequence ID" value="CAF2084103.1"/>
    <property type="molecule type" value="Genomic_DNA"/>
</dbReference>